<gene>
    <name evidence="1" type="ORF">BCR35DRAFT_308884</name>
</gene>
<dbReference type="OrthoDB" id="539213at2759"/>
<evidence type="ECO:0000313" key="1">
    <source>
        <dbReference type="EMBL" id="ORY62852.1"/>
    </source>
</evidence>
<proteinExistence type="predicted"/>
<dbReference type="Proteomes" id="UP000193467">
    <property type="component" value="Unassembled WGS sequence"/>
</dbReference>
<name>A0A1Y2DU88_9BASI</name>
<protein>
    <submittedName>
        <fullName evidence="1">Uncharacterized protein</fullName>
    </submittedName>
</protein>
<dbReference type="InParanoid" id="A0A1Y2DU88"/>
<dbReference type="EMBL" id="MCGR01000069">
    <property type="protein sequence ID" value="ORY62852.1"/>
    <property type="molecule type" value="Genomic_DNA"/>
</dbReference>
<reference evidence="1 2" key="1">
    <citation type="submission" date="2016-07" db="EMBL/GenBank/DDBJ databases">
        <title>Pervasive Adenine N6-methylation of Active Genes in Fungi.</title>
        <authorList>
            <consortium name="DOE Joint Genome Institute"/>
            <person name="Mondo S.J."/>
            <person name="Dannebaum R.O."/>
            <person name="Kuo R.C."/>
            <person name="Labutti K."/>
            <person name="Haridas S."/>
            <person name="Kuo A."/>
            <person name="Salamov A."/>
            <person name="Ahrendt S.R."/>
            <person name="Lipzen A."/>
            <person name="Sullivan W."/>
            <person name="Andreopoulos W.B."/>
            <person name="Clum A."/>
            <person name="Lindquist E."/>
            <person name="Daum C."/>
            <person name="Ramamoorthy G.K."/>
            <person name="Gryganskyi A."/>
            <person name="Culley D."/>
            <person name="Magnuson J.K."/>
            <person name="James T.Y."/>
            <person name="O'Malley M.A."/>
            <person name="Stajich J.E."/>
            <person name="Spatafora J.W."/>
            <person name="Visel A."/>
            <person name="Grigoriev I.V."/>
        </authorList>
    </citation>
    <scope>NUCLEOTIDE SEQUENCE [LARGE SCALE GENOMIC DNA]</scope>
    <source>
        <strain evidence="1 2">62-1032</strain>
    </source>
</reference>
<accession>A0A1Y2DU88</accession>
<sequence length="91" mass="9833">MSSKPAVHQLAREGQSNLLRIQLEDNPDLLLTVDTDSRTPLQNAVGAVPPAPTTVSTILDFLPQLEPEQRTKMLENQDEVGSTALISAGEL</sequence>
<dbReference type="STRING" id="106004.A0A1Y2DU88"/>
<comment type="caution">
    <text evidence="1">The sequence shown here is derived from an EMBL/GenBank/DDBJ whole genome shotgun (WGS) entry which is preliminary data.</text>
</comment>
<keyword evidence="2" id="KW-1185">Reference proteome</keyword>
<dbReference type="AlphaFoldDB" id="A0A1Y2DU88"/>
<evidence type="ECO:0000313" key="2">
    <source>
        <dbReference type="Proteomes" id="UP000193467"/>
    </source>
</evidence>
<organism evidence="1 2">
    <name type="scientific">Leucosporidium creatinivorum</name>
    <dbReference type="NCBI Taxonomy" id="106004"/>
    <lineage>
        <taxon>Eukaryota</taxon>
        <taxon>Fungi</taxon>
        <taxon>Dikarya</taxon>
        <taxon>Basidiomycota</taxon>
        <taxon>Pucciniomycotina</taxon>
        <taxon>Microbotryomycetes</taxon>
        <taxon>Leucosporidiales</taxon>
        <taxon>Leucosporidium</taxon>
    </lineage>
</organism>